<feature type="compositionally biased region" description="Basic and acidic residues" evidence="1">
    <location>
        <begin position="123"/>
        <end position="135"/>
    </location>
</feature>
<accession>A0A5D3BR26</accession>
<gene>
    <name evidence="2" type="ORF">E5676_scaffold451G002350</name>
</gene>
<evidence type="ECO:0000313" key="3">
    <source>
        <dbReference type="Proteomes" id="UP000321947"/>
    </source>
</evidence>
<comment type="caution">
    <text evidence="2">The sequence shown here is derived from an EMBL/GenBank/DDBJ whole genome shotgun (WGS) entry which is preliminary data.</text>
</comment>
<feature type="region of interest" description="Disordered" evidence="1">
    <location>
        <begin position="99"/>
        <end position="167"/>
    </location>
</feature>
<dbReference type="EMBL" id="SSTD01016175">
    <property type="protein sequence ID" value="TYK01624.1"/>
    <property type="molecule type" value="Genomic_DNA"/>
</dbReference>
<reference evidence="2 3" key="1">
    <citation type="submission" date="2019-08" db="EMBL/GenBank/DDBJ databases">
        <title>Draft genome sequences of two oriental melons (Cucumis melo L. var makuwa).</title>
        <authorList>
            <person name="Kwon S.-Y."/>
        </authorList>
    </citation>
    <scope>NUCLEOTIDE SEQUENCE [LARGE SCALE GENOMIC DNA]</scope>
    <source>
        <strain evidence="3">cv. Chang Bougi</strain>
        <tissue evidence="2">Leaf</tissue>
    </source>
</reference>
<proteinExistence type="predicted"/>
<evidence type="ECO:0000313" key="2">
    <source>
        <dbReference type="EMBL" id="TYK01624.1"/>
    </source>
</evidence>
<feature type="compositionally biased region" description="Basic residues" evidence="1">
    <location>
        <begin position="157"/>
        <end position="167"/>
    </location>
</feature>
<sequence length="167" mass="19614">MEANIWLFFIKKKLMPMRHDSTISLDKGMLQYCIMQEIPINVGEMICEHIYAWARVKDGIFTMTSVSHMINLHKNKAEEKCLKTHNMKTFFKEEEMEVENEIEEEEEDEKLSSLTRKRKKRGRDLEVKYAREKSKGQGVQGPSPSYSDHPNCCPNHSNHHNHYTAIT</sequence>
<name>A0A5D3BR26_CUCMM</name>
<protein>
    <submittedName>
        <fullName evidence="2">Uncharacterized protein</fullName>
    </submittedName>
</protein>
<dbReference type="Proteomes" id="UP000321947">
    <property type="component" value="Unassembled WGS sequence"/>
</dbReference>
<feature type="compositionally biased region" description="Acidic residues" evidence="1">
    <location>
        <begin position="99"/>
        <end position="109"/>
    </location>
</feature>
<organism evidence="2 3">
    <name type="scientific">Cucumis melo var. makuwa</name>
    <name type="common">Oriental melon</name>
    <dbReference type="NCBI Taxonomy" id="1194695"/>
    <lineage>
        <taxon>Eukaryota</taxon>
        <taxon>Viridiplantae</taxon>
        <taxon>Streptophyta</taxon>
        <taxon>Embryophyta</taxon>
        <taxon>Tracheophyta</taxon>
        <taxon>Spermatophyta</taxon>
        <taxon>Magnoliopsida</taxon>
        <taxon>eudicotyledons</taxon>
        <taxon>Gunneridae</taxon>
        <taxon>Pentapetalae</taxon>
        <taxon>rosids</taxon>
        <taxon>fabids</taxon>
        <taxon>Cucurbitales</taxon>
        <taxon>Cucurbitaceae</taxon>
        <taxon>Benincaseae</taxon>
        <taxon>Cucumis</taxon>
    </lineage>
</organism>
<evidence type="ECO:0000256" key="1">
    <source>
        <dbReference type="SAM" id="MobiDB-lite"/>
    </source>
</evidence>
<dbReference type="AlphaFoldDB" id="A0A5D3BR26"/>